<dbReference type="HOGENOM" id="CLU_546094_0_0_0"/>
<dbReference type="GO" id="GO:0004519">
    <property type="term" value="F:endonuclease activity"/>
    <property type="evidence" value="ECO:0007669"/>
    <property type="project" value="UniProtKB-KW"/>
</dbReference>
<reference evidence="3 4" key="1">
    <citation type="journal article" date="2011" name="J. Bacteriol.">
        <title>Genome sequence of the verrucomicrobium Opitutus terrae PB90-1, an abundant inhabitant of rice paddy soil ecosystems.</title>
        <authorList>
            <person name="van Passel M.W."/>
            <person name="Kant R."/>
            <person name="Palva A."/>
            <person name="Copeland A."/>
            <person name="Lucas S."/>
            <person name="Lapidus A."/>
            <person name="Glavina del Rio T."/>
            <person name="Pitluck S."/>
            <person name="Goltsman E."/>
            <person name="Clum A."/>
            <person name="Sun H."/>
            <person name="Schmutz J."/>
            <person name="Larimer F.W."/>
            <person name="Land M.L."/>
            <person name="Hauser L."/>
            <person name="Kyrpides N."/>
            <person name="Mikhailova N."/>
            <person name="Richardson P.P."/>
            <person name="Janssen P.H."/>
            <person name="de Vos W.M."/>
            <person name="Smidt H."/>
        </authorList>
    </citation>
    <scope>NUCLEOTIDE SEQUENCE [LARGE SCALE GENOMIC DNA]</scope>
    <source>
        <strain evidence="4">DSM 11246 / JCM 15787 / PB90-1</strain>
    </source>
</reference>
<evidence type="ECO:0000256" key="1">
    <source>
        <dbReference type="SAM" id="SignalP"/>
    </source>
</evidence>
<feature type="chain" id="PRO_5002772788" evidence="1">
    <location>
        <begin position="22"/>
        <end position="499"/>
    </location>
</feature>
<dbReference type="PANTHER" id="PTHR42834">
    <property type="entry name" value="ENDONUCLEASE/EXONUCLEASE/PHOSPHATASE FAMILY PROTEIN (AFU_ORTHOLOGUE AFUA_3G09210)"/>
    <property type="match status" value="1"/>
</dbReference>
<feature type="signal peptide" evidence="1">
    <location>
        <begin position="1"/>
        <end position="21"/>
    </location>
</feature>
<dbReference type="GO" id="GO:0004527">
    <property type="term" value="F:exonuclease activity"/>
    <property type="evidence" value="ECO:0007669"/>
    <property type="project" value="UniProtKB-KW"/>
</dbReference>
<dbReference type="STRING" id="452637.Oter_0006"/>
<keyword evidence="3" id="KW-0540">Nuclease</keyword>
<dbReference type="AlphaFoldDB" id="B1ZWH4"/>
<dbReference type="eggNOG" id="COG2374">
    <property type="taxonomic scope" value="Bacteria"/>
</dbReference>
<proteinExistence type="predicted"/>
<keyword evidence="3" id="KW-0378">Hydrolase</keyword>
<name>B1ZWH4_OPITP</name>
<dbReference type="InterPro" id="IPR005135">
    <property type="entry name" value="Endo/exonuclease/phosphatase"/>
</dbReference>
<dbReference type="PANTHER" id="PTHR42834:SF1">
    <property type="entry name" value="ENDONUCLEASE_EXONUCLEASE_PHOSPHATASE FAMILY PROTEIN (AFU_ORTHOLOGUE AFUA_3G09210)"/>
    <property type="match status" value="1"/>
</dbReference>
<organism evidence="3 4">
    <name type="scientific">Opitutus terrae (strain DSM 11246 / JCM 15787 / PB90-1)</name>
    <dbReference type="NCBI Taxonomy" id="452637"/>
    <lineage>
        <taxon>Bacteria</taxon>
        <taxon>Pseudomonadati</taxon>
        <taxon>Verrucomicrobiota</taxon>
        <taxon>Opitutia</taxon>
        <taxon>Opitutales</taxon>
        <taxon>Opitutaceae</taxon>
        <taxon>Opitutus</taxon>
    </lineage>
</organism>
<accession>B1ZWH4</accession>
<keyword evidence="3" id="KW-0269">Exonuclease</keyword>
<sequence length="499" mass="55586">MQIRKLGSIAFFSALALTAAARPFTVVVYNVENLVDADGQARFEEYQAPRYTPAHVLTKVQAVASVLARFDDGRGPDVVMLQEIEVDETPAAAALDYEAMLRRYADRKIEDMLGRGFDQEIADLPAEALLAKALADRGLTGYHVIVAENVRSGGDRPLSQKCVTLTRFPVKAVRSHPTVDARAILEVLVEIDGATLYLFNNHWKSGAGDAATEPTRAANARTLRQRLDEILRQDPQADIVIGGDFNSQYNQKRRYPQMTVTGMNDVLGSQGNELAIRGQQRDLYNLWFELPAEQRGSDTFQGEWGTLIQMLITRGLYDYRGVQYVDNSFGVAKFDGLNADEKGTPIRWSGEGPAGSGFSDHFPVFARFTTVSDERPDRYLALRGASEEPTQAETVRKIDYSAVDVEKIAVRAESLPAGAKLRSKEFRGKIIRVEGVVAPGIRLAVEFLGDTYDVWSFNEALRNELRANHAAGQPIRFYAELGQYRGRWQFVIQDPSWVK</sequence>
<gene>
    <name evidence="3" type="ordered locus">Oter_0006</name>
</gene>
<evidence type="ECO:0000313" key="4">
    <source>
        <dbReference type="Proteomes" id="UP000007013"/>
    </source>
</evidence>
<keyword evidence="4" id="KW-1185">Reference proteome</keyword>
<keyword evidence="1" id="KW-0732">Signal</keyword>
<evidence type="ECO:0000313" key="3">
    <source>
        <dbReference type="EMBL" id="ACB73298.1"/>
    </source>
</evidence>
<keyword evidence="3" id="KW-0255">Endonuclease</keyword>
<dbReference type="InterPro" id="IPR036691">
    <property type="entry name" value="Endo/exonu/phosph_ase_sf"/>
</dbReference>
<dbReference type="SUPFAM" id="SSF56219">
    <property type="entry name" value="DNase I-like"/>
    <property type="match status" value="1"/>
</dbReference>
<dbReference type="EMBL" id="CP001032">
    <property type="protein sequence ID" value="ACB73298.1"/>
    <property type="molecule type" value="Genomic_DNA"/>
</dbReference>
<dbReference type="KEGG" id="ote:Oter_0006"/>
<protein>
    <submittedName>
        <fullName evidence="3">Endonuclease/exonuclease/phosphatase</fullName>
    </submittedName>
</protein>
<dbReference type="Gene3D" id="3.60.10.10">
    <property type="entry name" value="Endonuclease/exonuclease/phosphatase"/>
    <property type="match status" value="1"/>
</dbReference>
<feature type="domain" description="Endonuclease/exonuclease/phosphatase" evidence="2">
    <location>
        <begin position="174"/>
        <end position="366"/>
    </location>
</feature>
<dbReference type="Proteomes" id="UP000007013">
    <property type="component" value="Chromosome"/>
</dbReference>
<dbReference type="OrthoDB" id="184983at2"/>
<dbReference type="RefSeq" id="WP_012372836.1">
    <property type="nucleotide sequence ID" value="NC_010571.1"/>
</dbReference>
<evidence type="ECO:0000259" key="2">
    <source>
        <dbReference type="Pfam" id="PF19580"/>
    </source>
</evidence>
<dbReference type="Pfam" id="PF19580">
    <property type="entry name" value="Exo_endo_phos_3"/>
    <property type="match status" value="1"/>
</dbReference>